<reference evidence="2" key="1">
    <citation type="submission" date="2021-01" db="EMBL/GenBank/DDBJ databases">
        <authorList>
            <consortium name="Genoscope - CEA"/>
            <person name="William W."/>
        </authorList>
    </citation>
    <scope>NUCLEOTIDE SEQUENCE</scope>
</reference>
<evidence type="ECO:0000256" key="1">
    <source>
        <dbReference type="SAM" id="Phobius"/>
    </source>
</evidence>
<dbReference type="AlphaFoldDB" id="A0A817BFR8"/>
<dbReference type="Proteomes" id="UP001295469">
    <property type="component" value="Chromosome A10"/>
</dbReference>
<accession>A0A817BFR8</accession>
<feature type="transmembrane region" description="Helical" evidence="1">
    <location>
        <begin position="27"/>
        <end position="47"/>
    </location>
</feature>
<proteinExistence type="predicted"/>
<keyword evidence="1" id="KW-1133">Transmembrane helix</keyword>
<protein>
    <submittedName>
        <fullName evidence="2">(rape) hypothetical protein</fullName>
    </submittedName>
</protein>
<name>A0A817BFR8_BRANA</name>
<dbReference type="EMBL" id="HG994364">
    <property type="protein sequence ID" value="CAF2355903.1"/>
    <property type="molecule type" value="Genomic_DNA"/>
</dbReference>
<sequence length="53" mass="6438">MGRCCLVAQVSLTVLLRFRIFKFLRFFFFVIEPHSAFFFLFSLRSLIQTKQWT</sequence>
<evidence type="ECO:0000313" key="2">
    <source>
        <dbReference type="EMBL" id="CAF2355903.1"/>
    </source>
</evidence>
<keyword evidence="1" id="KW-0472">Membrane</keyword>
<organism evidence="2">
    <name type="scientific">Brassica napus</name>
    <name type="common">Rape</name>
    <dbReference type="NCBI Taxonomy" id="3708"/>
    <lineage>
        <taxon>Eukaryota</taxon>
        <taxon>Viridiplantae</taxon>
        <taxon>Streptophyta</taxon>
        <taxon>Embryophyta</taxon>
        <taxon>Tracheophyta</taxon>
        <taxon>Spermatophyta</taxon>
        <taxon>Magnoliopsida</taxon>
        <taxon>eudicotyledons</taxon>
        <taxon>Gunneridae</taxon>
        <taxon>Pentapetalae</taxon>
        <taxon>rosids</taxon>
        <taxon>malvids</taxon>
        <taxon>Brassicales</taxon>
        <taxon>Brassicaceae</taxon>
        <taxon>Brassiceae</taxon>
        <taxon>Brassica</taxon>
    </lineage>
</organism>
<gene>
    <name evidence="2" type="ORF">DARMORV10_A10P28670.1</name>
</gene>
<keyword evidence="1" id="KW-0812">Transmembrane</keyword>